<name>A0A810Q264_9FIRM</name>
<dbReference type="Pfam" id="PF19568">
    <property type="entry name" value="Spore_III_AA"/>
    <property type="match status" value="1"/>
</dbReference>
<evidence type="ECO:0000256" key="2">
    <source>
        <dbReference type="ARBA" id="ARBA00022840"/>
    </source>
</evidence>
<dbReference type="AlphaFoldDB" id="A0A810Q264"/>
<evidence type="ECO:0000256" key="1">
    <source>
        <dbReference type="ARBA" id="ARBA00022741"/>
    </source>
</evidence>
<dbReference type="Proteomes" id="UP000681035">
    <property type="component" value="Chromosome"/>
</dbReference>
<accession>A0A810Q264</accession>
<sequence>MGRDEHIVEHHRGKGVERVDEAYAIRRYQQAAALLPLRWQRLCRQVPEEQQAEAEELRLRAGQTLTLLLRGGEVPAARERPYPVVTQTELEQLCDGVTDYSRYAAADTLSRGYLTARGGFRIGVCGTAVLRDGVNTNLRDISSVTIRIAREQPGLSTEVLPQLFREGSFCSTLLLAPPGLGKTTLLRDLIRGLSDGAEGVPPHRVAVVDERGEIAVMFQGIPQMALGSHTDVLDACPKALGIPILLRSANPQVIAVDEITVREDLMAMSAAANCGVRFLATIHAADRRELGRRPLFSHLLKEKVFEKLVTIRREEGQRRYLVEELW</sequence>
<evidence type="ECO:0000259" key="3">
    <source>
        <dbReference type="Pfam" id="PF19568"/>
    </source>
</evidence>
<dbReference type="SUPFAM" id="SSF52540">
    <property type="entry name" value="P-loop containing nucleoside triphosphate hydrolases"/>
    <property type="match status" value="1"/>
</dbReference>
<dbReference type="GO" id="GO:0005524">
    <property type="term" value="F:ATP binding"/>
    <property type="evidence" value="ECO:0007669"/>
    <property type="project" value="UniProtKB-KW"/>
</dbReference>
<evidence type="ECO:0000313" key="4">
    <source>
        <dbReference type="EMBL" id="BCK80565.1"/>
    </source>
</evidence>
<dbReference type="InterPro" id="IPR027417">
    <property type="entry name" value="P-loop_NTPase"/>
</dbReference>
<proteinExistence type="predicted"/>
<dbReference type="PANTHER" id="PTHR20953:SF3">
    <property type="entry name" value="P-LOOP CONTAINING NUCLEOSIDE TRIPHOSPHATE HYDROLASES SUPERFAMILY PROTEIN"/>
    <property type="match status" value="1"/>
</dbReference>
<dbReference type="InterPro" id="IPR045735">
    <property type="entry name" value="Spore_III_AA_AAA+_ATPase"/>
</dbReference>
<evidence type="ECO:0000313" key="5">
    <source>
        <dbReference type="Proteomes" id="UP000681035"/>
    </source>
</evidence>
<keyword evidence="2" id="KW-0067">ATP-binding</keyword>
<dbReference type="EMBL" id="AP023418">
    <property type="protein sequence ID" value="BCK80565.1"/>
    <property type="molecule type" value="Genomic_DNA"/>
</dbReference>
<dbReference type="Gene3D" id="3.40.50.300">
    <property type="entry name" value="P-loop containing nucleotide triphosphate hydrolases"/>
    <property type="match status" value="1"/>
</dbReference>
<dbReference type="PANTHER" id="PTHR20953">
    <property type="entry name" value="KINASE-RELATED"/>
    <property type="match status" value="1"/>
</dbReference>
<reference evidence="4" key="1">
    <citation type="submission" date="2020-09" db="EMBL/GenBank/DDBJ databases">
        <title>New species isolated from human feces.</title>
        <authorList>
            <person name="Kitahara M."/>
            <person name="Shigeno Y."/>
            <person name="Shime M."/>
            <person name="Matsumoto Y."/>
            <person name="Nakamura S."/>
            <person name="Motooka D."/>
            <person name="Fukuoka S."/>
            <person name="Nishikawa H."/>
            <person name="Benno Y."/>
        </authorList>
    </citation>
    <scope>NUCLEOTIDE SEQUENCE</scope>
    <source>
        <strain evidence="4">MM50</strain>
    </source>
</reference>
<gene>
    <name evidence="4" type="ORF">MM50RIKEN_03280</name>
</gene>
<keyword evidence="1" id="KW-0547">Nucleotide-binding</keyword>
<feature type="domain" description="Stage III sporulation protein AA AAA+ ATPase" evidence="3">
    <location>
        <begin position="27"/>
        <end position="315"/>
    </location>
</feature>
<dbReference type="KEGG" id="vcop:MM50RIKEN_03280"/>
<keyword evidence="5" id="KW-1185">Reference proteome</keyword>
<organism evidence="4 5">
    <name type="scientific">Vescimonas coprocola</name>
    <dbReference type="NCBI Taxonomy" id="2714355"/>
    <lineage>
        <taxon>Bacteria</taxon>
        <taxon>Bacillati</taxon>
        <taxon>Bacillota</taxon>
        <taxon>Clostridia</taxon>
        <taxon>Eubacteriales</taxon>
        <taxon>Oscillospiraceae</taxon>
        <taxon>Vescimonas</taxon>
    </lineage>
</organism>
<protein>
    <submittedName>
        <fullName evidence="4">Stage III sporulation protein AA</fullName>
    </submittedName>
</protein>